<evidence type="ECO:0000313" key="1">
    <source>
        <dbReference type="EMBL" id="SDG73024.1"/>
    </source>
</evidence>
<accession>A0A1G7WM91</accession>
<sequence>MHSFKDLSGFCYLRLRIVPLMRTFVLLSLVGCPALAGPCIPPPRPFVPRDPKVATEFMDILRHDFELYFRDVQVYFRCLDEERARAFEEAREVSEEYGRFLGSLHR</sequence>
<gene>
    <name evidence="1" type="ORF">SAMN04489759_11127</name>
</gene>
<name>A0A1G7WM91_9RHOB</name>
<dbReference type="EMBL" id="FNBP01000011">
    <property type="protein sequence ID" value="SDG73024.1"/>
    <property type="molecule type" value="Genomic_DNA"/>
</dbReference>
<reference evidence="2" key="1">
    <citation type="submission" date="2016-10" db="EMBL/GenBank/DDBJ databases">
        <authorList>
            <person name="Varghese N."/>
            <person name="Submissions S."/>
        </authorList>
    </citation>
    <scope>NUCLEOTIDE SEQUENCE [LARGE SCALE GENOMIC DNA]</scope>
    <source>
        <strain evidence="2">DSM 16477</strain>
    </source>
</reference>
<keyword evidence="2" id="KW-1185">Reference proteome</keyword>
<organism evidence="1 2">
    <name type="scientific">Sulfitobacter delicatus</name>
    <dbReference type="NCBI Taxonomy" id="218672"/>
    <lineage>
        <taxon>Bacteria</taxon>
        <taxon>Pseudomonadati</taxon>
        <taxon>Pseudomonadota</taxon>
        <taxon>Alphaproteobacteria</taxon>
        <taxon>Rhodobacterales</taxon>
        <taxon>Roseobacteraceae</taxon>
        <taxon>Sulfitobacter</taxon>
    </lineage>
</organism>
<dbReference type="AlphaFoldDB" id="A0A1G7WM91"/>
<evidence type="ECO:0000313" key="2">
    <source>
        <dbReference type="Proteomes" id="UP000199399"/>
    </source>
</evidence>
<dbReference type="STRING" id="218672.SAMN04489759_11127"/>
<dbReference type="RefSeq" id="WP_231886268.1">
    <property type="nucleotide sequence ID" value="NZ_FNBP01000011.1"/>
</dbReference>
<dbReference type="Proteomes" id="UP000199399">
    <property type="component" value="Unassembled WGS sequence"/>
</dbReference>
<protein>
    <submittedName>
        <fullName evidence="1">Uncharacterized protein</fullName>
    </submittedName>
</protein>
<proteinExistence type="predicted"/>